<dbReference type="PANTHER" id="PTHR12526:SF629">
    <property type="entry name" value="TEICHURONIC ACID BIOSYNTHESIS GLYCOSYLTRANSFERASE TUAH-RELATED"/>
    <property type="match status" value="1"/>
</dbReference>
<evidence type="ECO:0000256" key="9">
    <source>
        <dbReference type="ARBA" id="ARBA00023136"/>
    </source>
</evidence>
<evidence type="ECO:0000313" key="13">
    <source>
        <dbReference type="EMBL" id="TYC46163.1"/>
    </source>
</evidence>
<dbReference type="Pfam" id="PF00534">
    <property type="entry name" value="Glycos_transf_1"/>
    <property type="match status" value="1"/>
</dbReference>
<evidence type="ECO:0000256" key="5">
    <source>
        <dbReference type="ARBA" id="ARBA00022490"/>
    </source>
</evidence>
<dbReference type="Pfam" id="PF22145">
    <property type="entry name" value="GtfA_EBD"/>
    <property type="match status" value="1"/>
</dbReference>
<comment type="subcellular location">
    <subcellularLocation>
        <location evidence="1">Cell membrane</location>
        <topology evidence="1">Peripheral membrane protein</topology>
    </subcellularLocation>
</comment>
<evidence type="ECO:0000256" key="1">
    <source>
        <dbReference type="ARBA" id="ARBA00004202"/>
    </source>
</evidence>
<dbReference type="AlphaFoldDB" id="A0A6P2CJX9"/>
<evidence type="ECO:0000256" key="3">
    <source>
        <dbReference type="ARBA" id="ARBA00009481"/>
    </source>
</evidence>
<keyword evidence="5" id="KW-0963">Cytoplasm</keyword>
<sequence length="500" mass="58438">MYLVTVYNFNLALGWASSGVEYAQAYRESIFRKLKIQTKFVFAELILNGNIFDMADRIGMNVNNILPIHFYFTDLKPSISSYTLNKFEKDYNVAYFNKRITPEVVLYEDSGVTVRVVLDDKHENVNYADYIINGYLIRKDHFTYTRTFSEYYTPVDNQAKVHRRVFYNENGTIAYEQLIDQENVLYNMREKILYSEYELVSYFLEKIHPTKQDVLIIDREKYIASAVLKNKNNAKVGVVIHAEHYSSNQTDEEHVVWNNFYEYQFMHADAIDFFVTATCRQKEKLENQFKKYKGITPKIEAIPVGNLDKLRGKRHKRNKNRLITASRLATEKHIDWIVLAIISLHESIPSVVLDIYGMGNQREKIQQIVDEYNADSYINLKGHQDLTEIYKSYFGYVTASQSEGFGLTLMEAVGSGLPMVGYDVPYGNQEFIDNDVNGYLVEYDHKIDQNIKRLGVGIEKLLHTNNYEILKQASYQKAERFLEKNTKILWQKLIEEVTND</sequence>
<keyword evidence="6" id="KW-0328">Glycosyltransferase</keyword>
<evidence type="ECO:0000259" key="11">
    <source>
        <dbReference type="Pfam" id="PF00534"/>
    </source>
</evidence>
<keyword evidence="14" id="KW-1185">Reference proteome</keyword>
<comment type="pathway">
    <text evidence="2">Protein modification; protein glycosylation.</text>
</comment>
<dbReference type="OrthoDB" id="9765175at2"/>
<evidence type="ECO:0000256" key="4">
    <source>
        <dbReference type="ARBA" id="ARBA00022475"/>
    </source>
</evidence>
<comment type="catalytic activity">
    <reaction evidence="10">
        <text>L-seryl-[protein] + UDP-N-acetyl-alpha-D-glucosamine = 3-O-[N-acetyl-alpha-D-glucosaminyl]-L-seryl-[protein] + UDP + H(+)</text>
        <dbReference type="Rhea" id="RHEA:59872"/>
        <dbReference type="Rhea" id="RHEA-COMP:9863"/>
        <dbReference type="Rhea" id="RHEA-COMP:15471"/>
        <dbReference type="ChEBI" id="CHEBI:15378"/>
        <dbReference type="ChEBI" id="CHEBI:29999"/>
        <dbReference type="ChEBI" id="CHEBI:57705"/>
        <dbReference type="ChEBI" id="CHEBI:58223"/>
        <dbReference type="ChEBI" id="CHEBI:143279"/>
    </reaction>
</comment>
<evidence type="ECO:0000259" key="12">
    <source>
        <dbReference type="Pfam" id="PF22145"/>
    </source>
</evidence>
<name>A0A6P2CJX9_9LACO</name>
<organism evidence="13 14">
    <name type="scientific">Leuconostoc litchii</name>
    <dbReference type="NCBI Taxonomy" id="1981069"/>
    <lineage>
        <taxon>Bacteria</taxon>
        <taxon>Bacillati</taxon>
        <taxon>Bacillota</taxon>
        <taxon>Bacilli</taxon>
        <taxon>Lactobacillales</taxon>
        <taxon>Lactobacillaceae</taxon>
        <taxon>Leuconostoc</taxon>
    </lineage>
</organism>
<evidence type="ECO:0000256" key="2">
    <source>
        <dbReference type="ARBA" id="ARBA00004922"/>
    </source>
</evidence>
<evidence type="ECO:0000313" key="14">
    <source>
        <dbReference type="Proteomes" id="UP000442244"/>
    </source>
</evidence>
<dbReference type="Proteomes" id="UP000442244">
    <property type="component" value="Unassembled WGS sequence"/>
</dbReference>
<dbReference type="SUPFAM" id="SSF53756">
    <property type="entry name" value="UDP-Glycosyltransferase/glycogen phosphorylase"/>
    <property type="match status" value="1"/>
</dbReference>
<dbReference type="GO" id="GO:0017122">
    <property type="term" value="C:protein N-acetylglucosaminyltransferase complex"/>
    <property type="evidence" value="ECO:0007669"/>
    <property type="project" value="UniProtKB-ARBA"/>
</dbReference>
<proteinExistence type="inferred from homology"/>
<gene>
    <name evidence="13" type="primary">gtfA</name>
    <name evidence="13" type="ORF">ESZ47_07995</name>
</gene>
<dbReference type="EMBL" id="SDGY01000006">
    <property type="protein sequence ID" value="TYC46163.1"/>
    <property type="molecule type" value="Genomic_DNA"/>
</dbReference>
<dbReference type="GO" id="GO:0005886">
    <property type="term" value="C:plasma membrane"/>
    <property type="evidence" value="ECO:0007669"/>
    <property type="project" value="UniProtKB-SubCell"/>
</dbReference>
<keyword evidence="7 13" id="KW-0808">Transferase</keyword>
<dbReference type="GO" id="GO:0000166">
    <property type="term" value="F:nucleotide binding"/>
    <property type="evidence" value="ECO:0007669"/>
    <property type="project" value="UniProtKB-KW"/>
</dbReference>
<keyword evidence="9" id="KW-0472">Membrane</keyword>
<feature type="domain" description="GtfA extended beta-sheet meander" evidence="12">
    <location>
        <begin position="106"/>
        <end position="189"/>
    </location>
</feature>
<comment type="similarity">
    <text evidence="3">Belongs to the glycosyltransferase group 1 family. Glycosyltransferase 4 subfamily.</text>
</comment>
<dbReference type="NCBIfam" id="TIGR02918">
    <property type="entry name" value="accessory Sec system glycosyltransferase GtfA"/>
    <property type="match status" value="1"/>
</dbReference>
<protein>
    <submittedName>
        <fullName evidence="13">Accessory Sec system glycosyltransferase GtfA</fullName>
    </submittedName>
</protein>
<comment type="caution">
    <text evidence="13">The sequence shown here is derived from an EMBL/GenBank/DDBJ whole genome shotgun (WGS) entry which is preliminary data.</text>
</comment>
<dbReference type="PANTHER" id="PTHR12526">
    <property type="entry name" value="GLYCOSYLTRANSFERASE"/>
    <property type="match status" value="1"/>
</dbReference>
<evidence type="ECO:0000256" key="8">
    <source>
        <dbReference type="ARBA" id="ARBA00022741"/>
    </source>
</evidence>
<evidence type="ECO:0000256" key="7">
    <source>
        <dbReference type="ARBA" id="ARBA00022679"/>
    </source>
</evidence>
<feature type="domain" description="Glycosyl transferase family 1" evidence="11">
    <location>
        <begin position="314"/>
        <end position="465"/>
    </location>
</feature>
<evidence type="ECO:0000256" key="6">
    <source>
        <dbReference type="ARBA" id="ARBA00022676"/>
    </source>
</evidence>
<dbReference type="Gene3D" id="3.40.50.2000">
    <property type="entry name" value="Glycogen Phosphorylase B"/>
    <property type="match status" value="2"/>
</dbReference>
<accession>A0A6P2CJX9</accession>
<keyword evidence="4" id="KW-1003">Cell membrane</keyword>
<evidence type="ECO:0000256" key="10">
    <source>
        <dbReference type="ARBA" id="ARBA00052053"/>
    </source>
</evidence>
<dbReference type="InterPro" id="IPR054396">
    <property type="entry name" value="GtfA_EBD"/>
</dbReference>
<dbReference type="InterPro" id="IPR014267">
    <property type="entry name" value="GtfA"/>
</dbReference>
<dbReference type="FunFam" id="3.40.50.2000:FF:000196">
    <property type="entry name" value="UDP-N-acetylglucosamine--peptide N-acetylglucosaminyltransferase GtfA subunit"/>
    <property type="match status" value="1"/>
</dbReference>
<keyword evidence="8" id="KW-0547">Nucleotide-binding</keyword>
<reference evidence="13 14" key="1">
    <citation type="submission" date="2019-01" db="EMBL/GenBank/DDBJ databases">
        <title>Leuconostoc litchii sp. nov., a novel lactic acid bacterium isolated from lychee.</title>
        <authorList>
            <person name="Wang L.-T."/>
        </authorList>
    </citation>
    <scope>NUCLEOTIDE SEQUENCE [LARGE SCALE GENOMIC DNA]</scope>
    <source>
        <strain evidence="13 14">MB7</strain>
    </source>
</reference>
<dbReference type="InterPro" id="IPR001296">
    <property type="entry name" value="Glyco_trans_1"/>
</dbReference>
<dbReference type="GO" id="GO:0016757">
    <property type="term" value="F:glycosyltransferase activity"/>
    <property type="evidence" value="ECO:0007669"/>
    <property type="project" value="UniProtKB-KW"/>
</dbReference>